<dbReference type="STRING" id="126957.T1JGB9"/>
<keyword evidence="1" id="KW-0732">Signal</keyword>
<dbReference type="Proteomes" id="UP000014500">
    <property type="component" value="Unassembled WGS sequence"/>
</dbReference>
<evidence type="ECO:0000313" key="4">
    <source>
        <dbReference type="Proteomes" id="UP000014500"/>
    </source>
</evidence>
<protein>
    <recommendedName>
        <fullName evidence="2">MACPF domain-containing protein</fullName>
    </recommendedName>
</protein>
<dbReference type="EnsemblMetazoa" id="SMAR012890-RA">
    <property type="protein sequence ID" value="SMAR012890-PA"/>
    <property type="gene ID" value="SMAR012890"/>
</dbReference>
<proteinExistence type="predicted"/>
<dbReference type="PhylomeDB" id="T1JGB9"/>
<evidence type="ECO:0000256" key="1">
    <source>
        <dbReference type="SAM" id="SignalP"/>
    </source>
</evidence>
<dbReference type="EMBL" id="JH432201">
    <property type="status" value="NOT_ANNOTATED_CDS"/>
    <property type="molecule type" value="Genomic_DNA"/>
</dbReference>
<feature type="chain" id="PRO_5004580298" description="MACPF domain-containing protein" evidence="1">
    <location>
        <begin position="23"/>
        <end position="555"/>
    </location>
</feature>
<feature type="signal peptide" evidence="1">
    <location>
        <begin position="1"/>
        <end position="22"/>
    </location>
</feature>
<dbReference type="InterPro" id="IPR020864">
    <property type="entry name" value="MACPF"/>
</dbReference>
<dbReference type="HOGENOM" id="CLU_023578_2_0_1"/>
<dbReference type="eggNOG" id="ENOG502QRKR">
    <property type="taxonomic scope" value="Eukaryota"/>
</dbReference>
<evidence type="ECO:0000313" key="3">
    <source>
        <dbReference type="EnsemblMetazoa" id="SMAR012890-PA"/>
    </source>
</evidence>
<feature type="domain" description="MACPF" evidence="2">
    <location>
        <begin position="124"/>
        <end position="308"/>
    </location>
</feature>
<keyword evidence="4" id="KW-1185">Reference proteome</keyword>
<accession>T1JGB9</accession>
<dbReference type="AlphaFoldDB" id="T1JGB9"/>
<reference evidence="3" key="2">
    <citation type="submission" date="2015-02" db="UniProtKB">
        <authorList>
            <consortium name="EnsemblMetazoa"/>
        </authorList>
    </citation>
    <scope>IDENTIFICATION</scope>
</reference>
<name>T1JGB9_STRMM</name>
<organism evidence="3 4">
    <name type="scientific">Strigamia maritima</name>
    <name type="common">European centipede</name>
    <name type="synonym">Geophilus maritimus</name>
    <dbReference type="NCBI Taxonomy" id="126957"/>
    <lineage>
        <taxon>Eukaryota</taxon>
        <taxon>Metazoa</taxon>
        <taxon>Ecdysozoa</taxon>
        <taxon>Arthropoda</taxon>
        <taxon>Myriapoda</taxon>
        <taxon>Chilopoda</taxon>
        <taxon>Pleurostigmophora</taxon>
        <taxon>Geophilomorpha</taxon>
        <taxon>Linotaeniidae</taxon>
        <taxon>Strigamia</taxon>
    </lineage>
</organism>
<reference evidence="4" key="1">
    <citation type="submission" date="2011-05" db="EMBL/GenBank/DDBJ databases">
        <authorList>
            <person name="Richards S.R."/>
            <person name="Qu J."/>
            <person name="Jiang H."/>
            <person name="Jhangiani S.N."/>
            <person name="Agravi P."/>
            <person name="Goodspeed R."/>
            <person name="Gross S."/>
            <person name="Mandapat C."/>
            <person name="Jackson L."/>
            <person name="Mathew T."/>
            <person name="Pu L."/>
            <person name="Thornton R."/>
            <person name="Saada N."/>
            <person name="Wilczek-Boney K.B."/>
            <person name="Lee S."/>
            <person name="Kovar C."/>
            <person name="Wu Y."/>
            <person name="Scherer S.E."/>
            <person name="Worley K.C."/>
            <person name="Muzny D.M."/>
            <person name="Gibbs R."/>
        </authorList>
    </citation>
    <scope>NUCLEOTIDE SEQUENCE</scope>
    <source>
        <strain evidence="4">Brora</strain>
    </source>
</reference>
<evidence type="ECO:0000259" key="2">
    <source>
        <dbReference type="Pfam" id="PF01823"/>
    </source>
</evidence>
<dbReference type="Pfam" id="PF01823">
    <property type="entry name" value="MACPF"/>
    <property type="match status" value="1"/>
</dbReference>
<sequence length="555" mass="63323">MDPRSIPFFIVLLIFFTHAYDAGQEKCENIRRLKHSPGMGWDSLQSKQMGAILSRKYNNCHTTDDKQFEIPNDLEATSIKKRITEVDPITDWLKYNPMTAKTLKLDSIKADEFSKIDGFFTQDYVQIKKHRLDKNYATVRIMLRYFVYKLMTSSRTVEELDAQFKEKLEQIGGEINLGRTKSAKYLADTVVRDYGTHLIRSIDVGGIFGRDDYFSVNYVKKNLSILMDIAQVSFFNSIGLSGQDLLRISQSNLSSYESLKRDSKMFTVGGVEFKKELTLEEWESGLYNNLVVIDQSGVRLDLALRQMQLNLRCSDPGKTIDLVQNAVEKYYRVNIHKGCIAAKQPFLDTTVNFDAGEICDQGPRAFDIPVHPNFGGVYSDLIENIITKSRSCPPGFDSLRIVDLERVLGLETDVTDQIFVCIDNKNVSRSCPPGFDPLRKWRLETDQNFVCITNTNLEEVEGSALLFGGLYKGFDKCPNSSWAGVGQTQHFITFSNELEIYYCSRIISKDVKYEVALLRPPYSKIEDEVIVTIEIDILWIALPLLLFLGLRGWVL</sequence>